<comment type="caution">
    <text evidence="1">The sequence shown here is derived from an EMBL/GenBank/DDBJ whole genome shotgun (WGS) entry which is preliminary data.</text>
</comment>
<keyword evidence="2" id="KW-1185">Reference proteome</keyword>
<protein>
    <submittedName>
        <fullName evidence="1">Uncharacterized protein</fullName>
    </submittedName>
</protein>
<organism evidence="1 2">
    <name type="scientific">Desulfotignum phosphitoxidans DSM 13687</name>
    <dbReference type="NCBI Taxonomy" id="1286635"/>
    <lineage>
        <taxon>Bacteria</taxon>
        <taxon>Pseudomonadati</taxon>
        <taxon>Thermodesulfobacteriota</taxon>
        <taxon>Desulfobacteria</taxon>
        <taxon>Desulfobacterales</taxon>
        <taxon>Desulfobacteraceae</taxon>
        <taxon>Desulfotignum</taxon>
    </lineage>
</organism>
<name>S0FU68_9BACT</name>
<evidence type="ECO:0000313" key="2">
    <source>
        <dbReference type="Proteomes" id="UP000014216"/>
    </source>
</evidence>
<gene>
    <name evidence="1" type="ORF">Dpo_7c01070</name>
</gene>
<dbReference type="EMBL" id="APJX01000007">
    <property type="protein sequence ID" value="EMS78633.1"/>
    <property type="molecule type" value="Genomic_DNA"/>
</dbReference>
<proteinExistence type="predicted"/>
<accession>S0FU68</accession>
<dbReference type="Proteomes" id="UP000014216">
    <property type="component" value="Unassembled WGS sequence"/>
</dbReference>
<dbReference type="OrthoDB" id="5419858at2"/>
<dbReference type="AlphaFoldDB" id="S0FU68"/>
<sequence>MVKEVVKIHTNDPENKVITVSLSGEVRPVARLTPQMISLRGKPGDTISAEMKIVPAAFPDFNIVNAAARNGQNIDFTIEKKGTPPDSYFVLTVSNRKSTAGRYFDIIELETDLDPERTIKIRVAGYIQP</sequence>
<reference evidence="1 2" key="1">
    <citation type="journal article" date="2013" name="Genome Announc.">
        <title>Draft Genome Sequence of Desulfotignum phosphitoxidans DSM 13687 Strain FiPS-3.</title>
        <authorList>
            <person name="Poehlein A."/>
            <person name="Daniel R."/>
            <person name="Simeonova D.D."/>
        </authorList>
    </citation>
    <scope>NUCLEOTIDE SEQUENCE [LARGE SCALE GENOMIC DNA]</scope>
    <source>
        <strain evidence="1 2">DSM 13687</strain>
    </source>
</reference>
<evidence type="ECO:0000313" key="1">
    <source>
        <dbReference type="EMBL" id="EMS78633.1"/>
    </source>
</evidence>